<protein>
    <submittedName>
        <fullName evidence="1">Uncharacterized protein</fullName>
    </submittedName>
</protein>
<accession>A0AAV7T980</accession>
<dbReference type="EMBL" id="JANPWB010000007">
    <property type="protein sequence ID" value="KAJ1172412.1"/>
    <property type="molecule type" value="Genomic_DNA"/>
</dbReference>
<proteinExistence type="predicted"/>
<organism evidence="1 2">
    <name type="scientific">Pleurodeles waltl</name>
    <name type="common">Iberian ribbed newt</name>
    <dbReference type="NCBI Taxonomy" id="8319"/>
    <lineage>
        <taxon>Eukaryota</taxon>
        <taxon>Metazoa</taxon>
        <taxon>Chordata</taxon>
        <taxon>Craniata</taxon>
        <taxon>Vertebrata</taxon>
        <taxon>Euteleostomi</taxon>
        <taxon>Amphibia</taxon>
        <taxon>Batrachia</taxon>
        <taxon>Caudata</taxon>
        <taxon>Salamandroidea</taxon>
        <taxon>Salamandridae</taxon>
        <taxon>Pleurodelinae</taxon>
        <taxon>Pleurodeles</taxon>
    </lineage>
</organism>
<dbReference type="Proteomes" id="UP001066276">
    <property type="component" value="Chromosome 4_1"/>
</dbReference>
<gene>
    <name evidence="1" type="ORF">NDU88_004259</name>
</gene>
<evidence type="ECO:0000313" key="2">
    <source>
        <dbReference type="Proteomes" id="UP001066276"/>
    </source>
</evidence>
<keyword evidence="2" id="KW-1185">Reference proteome</keyword>
<sequence length="81" mass="9006">MGGDIWDCGPPQHGGIEVPRLSWSRAALMLDQERLPGFGAQSQHKHASSSQHSAQKLEFIAHITHEPQERLCGYSETRDQA</sequence>
<reference evidence="1" key="1">
    <citation type="journal article" date="2022" name="bioRxiv">
        <title>Sequencing and chromosome-scale assembly of the giantPleurodeles waltlgenome.</title>
        <authorList>
            <person name="Brown T."/>
            <person name="Elewa A."/>
            <person name="Iarovenko S."/>
            <person name="Subramanian E."/>
            <person name="Araus A.J."/>
            <person name="Petzold A."/>
            <person name="Susuki M."/>
            <person name="Suzuki K.-i.T."/>
            <person name="Hayashi T."/>
            <person name="Toyoda A."/>
            <person name="Oliveira C."/>
            <person name="Osipova E."/>
            <person name="Leigh N.D."/>
            <person name="Simon A."/>
            <person name="Yun M.H."/>
        </authorList>
    </citation>
    <scope>NUCLEOTIDE SEQUENCE</scope>
    <source>
        <strain evidence="1">20211129_DDA</strain>
        <tissue evidence="1">Liver</tissue>
    </source>
</reference>
<name>A0AAV7T980_PLEWA</name>
<comment type="caution">
    <text evidence="1">The sequence shown here is derived from an EMBL/GenBank/DDBJ whole genome shotgun (WGS) entry which is preliminary data.</text>
</comment>
<evidence type="ECO:0000313" key="1">
    <source>
        <dbReference type="EMBL" id="KAJ1172412.1"/>
    </source>
</evidence>
<dbReference type="AlphaFoldDB" id="A0AAV7T980"/>